<evidence type="ECO:0000256" key="4">
    <source>
        <dbReference type="SAM" id="MobiDB-lite"/>
    </source>
</evidence>
<dbReference type="SMART" id="SM00418">
    <property type="entry name" value="HTH_ARSR"/>
    <property type="match status" value="1"/>
</dbReference>
<dbReference type="SUPFAM" id="SSF46785">
    <property type="entry name" value="Winged helix' DNA-binding domain"/>
    <property type="match status" value="1"/>
</dbReference>
<feature type="region of interest" description="Disordered" evidence="4">
    <location>
        <begin position="93"/>
        <end position="122"/>
    </location>
</feature>
<feature type="compositionally biased region" description="Basic and acidic residues" evidence="4">
    <location>
        <begin position="105"/>
        <end position="122"/>
    </location>
</feature>
<keyword evidence="1" id="KW-0805">Transcription regulation</keyword>
<evidence type="ECO:0000259" key="5">
    <source>
        <dbReference type="PROSITE" id="PS50987"/>
    </source>
</evidence>
<dbReference type="InterPro" id="IPR036388">
    <property type="entry name" value="WH-like_DNA-bd_sf"/>
</dbReference>
<dbReference type="PANTHER" id="PTHR33154:SF35">
    <property type="entry name" value="TRANSCRIPTIONAL REGULATOR, ARSR FAMILY"/>
    <property type="match status" value="1"/>
</dbReference>
<keyword evidence="3" id="KW-0804">Transcription</keyword>
<feature type="domain" description="HTH arsR-type" evidence="5">
    <location>
        <begin position="1"/>
        <end position="89"/>
    </location>
</feature>
<dbReference type="InterPro" id="IPR051081">
    <property type="entry name" value="HTH_MetalResp_TranReg"/>
</dbReference>
<evidence type="ECO:0000256" key="2">
    <source>
        <dbReference type="ARBA" id="ARBA00023125"/>
    </source>
</evidence>
<organism evidence="6 7">
    <name type="scientific">Pyramidobacter porci</name>
    <dbReference type="NCBI Taxonomy" id="2605789"/>
    <lineage>
        <taxon>Bacteria</taxon>
        <taxon>Thermotogati</taxon>
        <taxon>Synergistota</taxon>
        <taxon>Synergistia</taxon>
        <taxon>Synergistales</taxon>
        <taxon>Dethiosulfovibrionaceae</taxon>
        <taxon>Pyramidobacter</taxon>
    </lineage>
</organism>
<dbReference type="PRINTS" id="PR00778">
    <property type="entry name" value="HTHARSR"/>
</dbReference>
<dbReference type="Pfam" id="PF01022">
    <property type="entry name" value="HTH_5"/>
    <property type="match status" value="1"/>
</dbReference>
<dbReference type="CDD" id="cd00090">
    <property type="entry name" value="HTH_ARSR"/>
    <property type="match status" value="1"/>
</dbReference>
<proteinExistence type="predicted"/>
<dbReference type="InterPro" id="IPR011991">
    <property type="entry name" value="ArsR-like_HTH"/>
</dbReference>
<dbReference type="InterPro" id="IPR001845">
    <property type="entry name" value="HTH_ArsR_DNA-bd_dom"/>
</dbReference>
<dbReference type="GO" id="GO:0003677">
    <property type="term" value="F:DNA binding"/>
    <property type="evidence" value="ECO:0007669"/>
    <property type="project" value="UniProtKB-KW"/>
</dbReference>
<comment type="caution">
    <text evidence="6">The sequence shown here is derived from an EMBL/GenBank/DDBJ whole genome shotgun (WGS) entry which is preliminary data.</text>
</comment>
<evidence type="ECO:0000313" key="7">
    <source>
        <dbReference type="Proteomes" id="UP000473699"/>
    </source>
</evidence>
<dbReference type="RefSeq" id="WP_154529673.1">
    <property type="nucleotide sequence ID" value="NZ_VUNH01000014.1"/>
</dbReference>
<dbReference type="EMBL" id="VUNH01000014">
    <property type="protein sequence ID" value="MST56601.1"/>
    <property type="molecule type" value="Genomic_DNA"/>
</dbReference>
<gene>
    <name evidence="6" type="ORF">FYJ74_11275</name>
</gene>
<dbReference type="AlphaFoldDB" id="A0A6L5YEA0"/>
<keyword evidence="2" id="KW-0238">DNA-binding</keyword>
<dbReference type="PANTHER" id="PTHR33154">
    <property type="entry name" value="TRANSCRIPTIONAL REGULATOR, ARSR FAMILY"/>
    <property type="match status" value="1"/>
</dbReference>
<dbReference type="PROSITE" id="PS50987">
    <property type="entry name" value="HTH_ARSR_2"/>
    <property type="match status" value="1"/>
</dbReference>
<accession>A0A6L5YEA0</accession>
<evidence type="ECO:0000313" key="6">
    <source>
        <dbReference type="EMBL" id="MST56601.1"/>
    </source>
</evidence>
<dbReference type="GO" id="GO:0003700">
    <property type="term" value="F:DNA-binding transcription factor activity"/>
    <property type="evidence" value="ECO:0007669"/>
    <property type="project" value="InterPro"/>
</dbReference>
<dbReference type="InterPro" id="IPR036390">
    <property type="entry name" value="WH_DNA-bd_sf"/>
</dbReference>
<dbReference type="Gene3D" id="1.10.10.10">
    <property type="entry name" value="Winged helix-like DNA-binding domain superfamily/Winged helix DNA-binding domain"/>
    <property type="match status" value="1"/>
</dbReference>
<keyword evidence="7" id="KW-1185">Reference proteome</keyword>
<evidence type="ECO:0000256" key="1">
    <source>
        <dbReference type="ARBA" id="ARBA00023015"/>
    </source>
</evidence>
<dbReference type="NCBIfam" id="NF033788">
    <property type="entry name" value="HTH_metalloreg"/>
    <property type="match status" value="1"/>
</dbReference>
<name>A0A6L5YEA0_9BACT</name>
<evidence type="ECO:0000256" key="3">
    <source>
        <dbReference type="ARBA" id="ARBA00023163"/>
    </source>
</evidence>
<reference evidence="6 7" key="1">
    <citation type="submission" date="2019-08" db="EMBL/GenBank/DDBJ databases">
        <title>In-depth cultivation of the pig gut microbiome towards novel bacterial diversity and tailored functional studies.</title>
        <authorList>
            <person name="Wylensek D."/>
            <person name="Hitch T.C.A."/>
            <person name="Clavel T."/>
        </authorList>
    </citation>
    <scope>NUCLEOTIDE SEQUENCE [LARGE SCALE GENOMIC DNA]</scope>
    <source>
        <strain evidence="6 7">SM-530-WT-4B</strain>
    </source>
</reference>
<sequence>MEHLVLFKALADGTRLKIVRLLLEHRRCVRALARELELSEAAVSQHLKVLREADIVIGQRRGYFMHYDVDRRTLQDLARGIGDLGAVGRACPPDERSCPNAGARCRSDFSTDDGRETKEERQ</sequence>
<protein>
    <submittedName>
        <fullName evidence="6">Winged helix-turn-helix transcriptional regulator</fullName>
    </submittedName>
</protein>
<dbReference type="Proteomes" id="UP000473699">
    <property type="component" value="Unassembled WGS sequence"/>
</dbReference>